<organism evidence="2 3">
    <name type="scientific">Cryptosporidium xiaoi</name>
    <dbReference type="NCBI Taxonomy" id="659607"/>
    <lineage>
        <taxon>Eukaryota</taxon>
        <taxon>Sar</taxon>
        <taxon>Alveolata</taxon>
        <taxon>Apicomplexa</taxon>
        <taxon>Conoidasida</taxon>
        <taxon>Coccidia</taxon>
        <taxon>Eucoccidiorida</taxon>
        <taxon>Eimeriorina</taxon>
        <taxon>Cryptosporidiidae</taxon>
        <taxon>Cryptosporidium</taxon>
    </lineage>
</organism>
<accession>A0AAV9XTP4</accession>
<name>A0AAV9XTP4_9CRYT</name>
<sequence>MVEVNMKRVSLIIKSLIEARYNDVRKYDDKLDLRAPLCPLFAINNGRVGDKSNDKFNISKEIIATRELVPNLLCELSELHYKWALDNYINVRNCEKNEKTNKSGYIDIKREIDFIDERKENVILEFEKKELGYTKLSPYLNYLSSQYDGVDSPVISEIIFDKQCQIVLEHILLTLNQQDSMECRTERFKKHSSIMLLLGDLLRAMSRKKQINYNTMDFHVLIDILFREMVIMRDLGFALFEYVSCLNIVIKCISSTKEKYRWGEATTLLSVTESLIEGFDVAAT</sequence>
<dbReference type="EMBL" id="JAWDEY010000035">
    <property type="protein sequence ID" value="KAK6588128.1"/>
    <property type="molecule type" value="Genomic_DNA"/>
</dbReference>
<keyword evidence="3" id="KW-1185">Reference proteome</keyword>
<evidence type="ECO:0000259" key="1">
    <source>
        <dbReference type="Pfam" id="PF09431"/>
    </source>
</evidence>
<comment type="caution">
    <text evidence="2">The sequence shown here is derived from an EMBL/GenBank/DDBJ whole genome shotgun (WGS) entry which is preliminary data.</text>
</comment>
<dbReference type="Proteomes" id="UP001311799">
    <property type="component" value="Unassembled WGS sequence"/>
</dbReference>
<dbReference type="Pfam" id="PF09431">
    <property type="entry name" value="SPIN90_LRD"/>
    <property type="match status" value="1"/>
</dbReference>
<proteinExistence type="predicted"/>
<evidence type="ECO:0000313" key="2">
    <source>
        <dbReference type="EMBL" id="KAK6588128.1"/>
    </source>
</evidence>
<evidence type="ECO:0000313" key="3">
    <source>
        <dbReference type="Proteomes" id="UP001311799"/>
    </source>
</evidence>
<feature type="domain" description="SPIN90/Ldb17 leucine-rich" evidence="1">
    <location>
        <begin position="148"/>
        <end position="261"/>
    </location>
</feature>
<protein>
    <recommendedName>
        <fullName evidence="1">SPIN90/Ldb17 leucine-rich domain-containing protein</fullName>
    </recommendedName>
</protein>
<reference evidence="2 3" key="1">
    <citation type="submission" date="2023-10" db="EMBL/GenBank/DDBJ databases">
        <title>Comparative genomics analysis reveals potential genetic determinants of host preference in Cryptosporidium xiaoi.</title>
        <authorList>
            <person name="Xiao L."/>
            <person name="Li J."/>
        </authorList>
    </citation>
    <scope>NUCLEOTIDE SEQUENCE [LARGE SCALE GENOMIC DNA]</scope>
    <source>
        <strain evidence="2 3">52996</strain>
    </source>
</reference>
<gene>
    <name evidence="2" type="ORF">RS030_71115</name>
</gene>
<dbReference type="InterPro" id="IPR018556">
    <property type="entry name" value="SPIN90/Ldb17_LRD"/>
</dbReference>
<dbReference type="AlphaFoldDB" id="A0AAV9XTP4"/>